<feature type="chain" id="PRO_5015895421" evidence="1">
    <location>
        <begin position="24"/>
        <end position="191"/>
    </location>
</feature>
<protein>
    <submittedName>
        <fullName evidence="2">Uncharacterized protein</fullName>
    </submittedName>
</protein>
<evidence type="ECO:0000256" key="1">
    <source>
        <dbReference type="SAM" id="SignalP"/>
    </source>
</evidence>
<proteinExistence type="predicted"/>
<dbReference type="EMBL" id="QGKU01000048">
    <property type="protein sequence ID" value="PWR01670.1"/>
    <property type="molecule type" value="Genomic_DNA"/>
</dbReference>
<evidence type="ECO:0000313" key="3">
    <source>
        <dbReference type="Proteomes" id="UP000245680"/>
    </source>
</evidence>
<dbReference type="AlphaFoldDB" id="A0A2V2L8F6"/>
<feature type="signal peptide" evidence="1">
    <location>
        <begin position="1"/>
        <end position="23"/>
    </location>
</feature>
<dbReference type="Proteomes" id="UP000245680">
    <property type="component" value="Unassembled WGS sequence"/>
</dbReference>
<organism evidence="2 3">
    <name type="scientific">Meridianimarinicoccus roseus</name>
    <dbReference type="NCBI Taxonomy" id="2072018"/>
    <lineage>
        <taxon>Bacteria</taxon>
        <taxon>Pseudomonadati</taxon>
        <taxon>Pseudomonadota</taxon>
        <taxon>Alphaproteobacteria</taxon>
        <taxon>Rhodobacterales</taxon>
        <taxon>Paracoccaceae</taxon>
        <taxon>Meridianimarinicoccus</taxon>
    </lineage>
</organism>
<name>A0A2V2L8F6_9RHOB</name>
<accession>A0A2V2L8F6</accession>
<keyword evidence="1" id="KW-0732">Signal</keyword>
<keyword evidence="3" id="KW-1185">Reference proteome</keyword>
<reference evidence="2 3" key="1">
    <citation type="submission" date="2018-05" db="EMBL/GenBank/DDBJ databases">
        <title>Rhodobacteraceae gen. nov., sp. nov. isolated from sea water.</title>
        <authorList>
            <person name="Ren Y."/>
        </authorList>
    </citation>
    <scope>NUCLEOTIDE SEQUENCE [LARGE SCALE GENOMIC DNA]</scope>
    <source>
        <strain evidence="2 3">TG-679</strain>
    </source>
</reference>
<sequence>MKTYFAAASLACLPTFLPTYLSALTLESFDLRIVEVVEVARLRDAAPVPGPELSRNAWIFDMLSPTSFRITSDPSQEPQNLQFRYFNTYVFISDLRYAGIPTPADPLTLTLIDGDATDITAITADVATTGFGIPGMAFNILGEGSGFGQVDPVESWTFSFTTDVAPVPLPGSLPLLAVAVGALGARRALRA</sequence>
<dbReference type="RefSeq" id="WP_109812711.1">
    <property type="nucleotide sequence ID" value="NZ_QGKU01000048.1"/>
</dbReference>
<comment type="caution">
    <text evidence="2">The sequence shown here is derived from an EMBL/GenBank/DDBJ whole genome shotgun (WGS) entry which is preliminary data.</text>
</comment>
<gene>
    <name evidence="2" type="ORF">DKT77_16230</name>
</gene>
<evidence type="ECO:0000313" key="2">
    <source>
        <dbReference type="EMBL" id="PWR01670.1"/>
    </source>
</evidence>